<gene>
    <name evidence="9 11" type="primary">tatA</name>
    <name evidence="11" type="ORF">JAV76_14170</name>
</gene>
<dbReference type="AlphaFoldDB" id="A0A934MAU5"/>
<reference evidence="11" key="1">
    <citation type="submission" date="2020-12" db="EMBL/GenBank/DDBJ databases">
        <title>Sanguibacter suaedae sp. nov., isolated from Suaeda aralocaspica.</title>
        <authorList>
            <person name="Ma Q."/>
        </authorList>
    </citation>
    <scope>NUCLEOTIDE SEQUENCE</scope>
    <source>
        <strain evidence="11">YZGR15</strain>
    </source>
</reference>
<evidence type="ECO:0000256" key="9">
    <source>
        <dbReference type="HAMAP-Rule" id="MF_00236"/>
    </source>
</evidence>
<dbReference type="GO" id="GO:0033281">
    <property type="term" value="C:TAT protein transport complex"/>
    <property type="evidence" value="ECO:0007669"/>
    <property type="project" value="UniProtKB-UniRule"/>
</dbReference>
<dbReference type="InterPro" id="IPR006312">
    <property type="entry name" value="TatA/E"/>
</dbReference>
<proteinExistence type="inferred from homology"/>
<evidence type="ECO:0000256" key="3">
    <source>
        <dbReference type="ARBA" id="ARBA00022475"/>
    </source>
</evidence>
<dbReference type="Proteomes" id="UP000602087">
    <property type="component" value="Unassembled WGS sequence"/>
</dbReference>
<evidence type="ECO:0000313" key="12">
    <source>
        <dbReference type="Proteomes" id="UP000602087"/>
    </source>
</evidence>
<evidence type="ECO:0000256" key="2">
    <source>
        <dbReference type="ARBA" id="ARBA00022448"/>
    </source>
</evidence>
<keyword evidence="5 9" id="KW-0653">Protein transport</keyword>
<comment type="caution">
    <text evidence="11">The sequence shown here is derived from an EMBL/GenBank/DDBJ whole genome shotgun (WGS) entry which is preliminary data.</text>
</comment>
<dbReference type="PANTHER" id="PTHR42982:SF8">
    <property type="entry name" value="SEC-INDEPENDENT PROTEIN TRANSLOCASE PROTEIN TATA"/>
    <property type="match status" value="1"/>
</dbReference>
<dbReference type="NCBIfam" id="NF001854">
    <property type="entry name" value="PRK00575.1"/>
    <property type="match status" value="1"/>
</dbReference>
<dbReference type="PANTHER" id="PTHR42982">
    <property type="entry name" value="SEC-INDEPENDENT PROTEIN TRANSLOCASE PROTEIN TATA"/>
    <property type="match status" value="1"/>
</dbReference>
<evidence type="ECO:0000256" key="7">
    <source>
        <dbReference type="ARBA" id="ARBA00023010"/>
    </source>
</evidence>
<evidence type="ECO:0000256" key="8">
    <source>
        <dbReference type="ARBA" id="ARBA00023136"/>
    </source>
</evidence>
<dbReference type="GO" id="GO:0043953">
    <property type="term" value="P:protein transport by the Tat complex"/>
    <property type="evidence" value="ECO:0007669"/>
    <property type="project" value="UniProtKB-UniRule"/>
</dbReference>
<protein>
    <recommendedName>
        <fullName evidence="9">Sec-independent protein translocase protein TatA</fullName>
    </recommendedName>
</protein>
<dbReference type="NCBIfam" id="TIGR01411">
    <property type="entry name" value="tatAE"/>
    <property type="match status" value="1"/>
</dbReference>
<feature type="compositionally biased region" description="Pro residues" evidence="10">
    <location>
        <begin position="55"/>
        <end position="66"/>
    </location>
</feature>
<evidence type="ECO:0000256" key="10">
    <source>
        <dbReference type="SAM" id="MobiDB-lite"/>
    </source>
</evidence>
<comment type="subunit">
    <text evidence="9">The Tat system comprises two distinct complexes: a TatABC complex, containing multiple copies of TatA, TatB and TatC subunits, and a separate TatA complex, containing only TatA subunits. Substrates initially bind to the TatABC complex, which probably triggers association of the separate TatA complex to form the active translocon.</text>
</comment>
<feature type="region of interest" description="Disordered" evidence="10">
    <location>
        <begin position="45"/>
        <end position="95"/>
    </location>
</feature>
<keyword evidence="4 9" id="KW-0812">Transmembrane</keyword>
<comment type="similarity">
    <text evidence="9">Belongs to the TatA/E family.</text>
</comment>
<name>A0A934MAU5_9MICO</name>
<dbReference type="Pfam" id="PF02416">
    <property type="entry name" value="TatA_B_E"/>
    <property type="match status" value="1"/>
</dbReference>
<sequence length="95" mass="9981">MGAMKPMHWIVLLVIVLLLFGAKRLPDLAKSVGQSLKIFKKEIKELNDDDTPATPATPPVATPPTATPAAPVDTSHAQPHPGASAQADTTLPPKV</sequence>
<keyword evidence="12" id="KW-1185">Reference proteome</keyword>
<dbReference type="Gene3D" id="1.20.5.3310">
    <property type="match status" value="1"/>
</dbReference>
<comment type="function">
    <text evidence="9">Part of the twin-arginine translocation (Tat) system that transports large folded proteins containing a characteristic twin-arginine motif in their signal peptide across membranes. TatA could form the protein-conducting channel of the Tat system.</text>
</comment>
<comment type="subcellular location">
    <subcellularLocation>
        <location evidence="1 9">Cell membrane</location>
        <topology evidence="1 9">Single-pass membrane protein</topology>
    </subcellularLocation>
</comment>
<dbReference type="EMBL" id="JAEINH010000018">
    <property type="protein sequence ID" value="MBI9116158.1"/>
    <property type="molecule type" value="Genomic_DNA"/>
</dbReference>
<dbReference type="GO" id="GO:0008320">
    <property type="term" value="F:protein transmembrane transporter activity"/>
    <property type="evidence" value="ECO:0007669"/>
    <property type="project" value="UniProtKB-UniRule"/>
</dbReference>
<evidence type="ECO:0000313" key="11">
    <source>
        <dbReference type="EMBL" id="MBI9116158.1"/>
    </source>
</evidence>
<dbReference type="HAMAP" id="MF_00236">
    <property type="entry name" value="TatA_E"/>
    <property type="match status" value="1"/>
</dbReference>
<evidence type="ECO:0000256" key="4">
    <source>
        <dbReference type="ARBA" id="ARBA00022692"/>
    </source>
</evidence>
<keyword evidence="7 9" id="KW-0811">Translocation</keyword>
<keyword evidence="8 9" id="KW-0472">Membrane</keyword>
<evidence type="ECO:0000256" key="1">
    <source>
        <dbReference type="ARBA" id="ARBA00004162"/>
    </source>
</evidence>
<dbReference type="InterPro" id="IPR003369">
    <property type="entry name" value="TatA/B/E"/>
</dbReference>
<keyword evidence="2 9" id="KW-0813">Transport</keyword>
<keyword evidence="6 9" id="KW-1133">Transmembrane helix</keyword>
<keyword evidence="3 9" id="KW-1003">Cell membrane</keyword>
<organism evidence="11 12">
    <name type="scientific">Sanguibacter suaedae</name>
    <dbReference type="NCBI Taxonomy" id="2795737"/>
    <lineage>
        <taxon>Bacteria</taxon>
        <taxon>Bacillati</taxon>
        <taxon>Actinomycetota</taxon>
        <taxon>Actinomycetes</taxon>
        <taxon>Micrococcales</taxon>
        <taxon>Sanguibacteraceae</taxon>
        <taxon>Sanguibacter</taxon>
    </lineage>
</organism>
<evidence type="ECO:0000256" key="5">
    <source>
        <dbReference type="ARBA" id="ARBA00022927"/>
    </source>
</evidence>
<accession>A0A934MAU5</accession>
<evidence type="ECO:0000256" key="6">
    <source>
        <dbReference type="ARBA" id="ARBA00022989"/>
    </source>
</evidence>